<dbReference type="Gene3D" id="3.90.850.10">
    <property type="entry name" value="Fumarylacetoacetase-like, C-terminal domain"/>
    <property type="match status" value="1"/>
</dbReference>
<dbReference type="InterPro" id="IPR036663">
    <property type="entry name" value="Fumarylacetoacetase_C_sf"/>
</dbReference>
<evidence type="ECO:0000259" key="11">
    <source>
        <dbReference type="Pfam" id="PF01557"/>
    </source>
</evidence>
<keyword evidence="10" id="KW-0585">Phenylalanine catabolism</keyword>
<evidence type="ECO:0000259" key="12">
    <source>
        <dbReference type="Pfam" id="PF09298"/>
    </source>
</evidence>
<dbReference type="PANTHER" id="PTHR43069">
    <property type="entry name" value="FUMARYLACETOACETASE"/>
    <property type="match status" value="1"/>
</dbReference>
<protein>
    <recommendedName>
        <fullName evidence="4">fumarylacetoacetase</fullName>
        <ecNumber evidence="4">3.7.1.2</ecNumber>
    </recommendedName>
</protein>
<evidence type="ECO:0000256" key="7">
    <source>
        <dbReference type="ARBA" id="ARBA00022837"/>
    </source>
</evidence>
<evidence type="ECO:0000256" key="3">
    <source>
        <dbReference type="ARBA" id="ARBA00004782"/>
    </source>
</evidence>
<dbReference type="SUPFAM" id="SSF63433">
    <property type="entry name" value="Fumarylacetoacetate hydrolase, FAH, N-terminal domain"/>
    <property type="match status" value="1"/>
</dbReference>
<evidence type="ECO:0000256" key="9">
    <source>
        <dbReference type="ARBA" id="ARBA00022878"/>
    </source>
</evidence>
<dbReference type="InterPro" id="IPR011234">
    <property type="entry name" value="Fumarylacetoacetase-like_C"/>
</dbReference>
<name>A0ABR6NIH2_9SPHN</name>
<feature type="domain" description="Fumarylacetoacetase-like C-terminal" evidence="11">
    <location>
        <begin position="135"/>
        <end position="416"/>
    </location>
</feature>
<dbReference type="Pfam" id="PF01557">
    <property type="entry name" value="FAA_hydrolase"/>
    <property type="match status" value="1"/>
</dbReference>
<reference evidence="13 14" key="1">
    <citation type="submission" date="2020-08" db="EMBL/GenBank/DDBJ databases">
        <title>Exploring microbial biodiversity for novel pathways involved in the catabolism of aromatic compounds derived from lignin.</title>
        <authorList>
            <person name="Elkins J."/>
        </authorList>
    </citation>
    <scope>NUCLEOTIDE SEQUENCE [LARGE SCALE GENOMIC DNA]</scope>
    <source>
        <strain evidence="13 14">B1D3A</strain>
    </source>
</reference>
<proteinExistence type="predicted"/>
<keyword evidence="14" id="KW-1185">Reference proteome</keyword>
<dbReference type="InterPro" id="IPR036462">
    <property type="entry name" value="Fumarylacetoacetase_N_sf"/>
</dbReference>
<dbReference type="Gene3D" id="2.30.30.230">
    <property type="entry name" value="Fumarylacetoacetase, N-terminal domain"/>
    <property type="match status" value="1"/>
</dbReference>
<dbReference type="RefSeq" id="WP_184154959.1">
    <property type="nucleotide sequence ID" value="NZ_JACHKA010000001.1"/>
</dbReference>
<comment type="cofactor">
    <cofactor evidence="1">
        <name>Ca(2+)</name>
        <dbReference type="ChEBI" id="CHEBI:29108"/>
    </cofactor>
</comment>
<dbReference type="Pfam" id="PF09298">
    <property type="entry name" value="FAA_hydrolase_N"/>
    <property type="match status" value="1"/>
</dbReference>
<comment type="caution">
    <text evidence="13">The sequence shown here is derived from an EMBL/GenBank/DDBJ whole genome shotgun (WGS) entry which is preliminary data.</text>
</comment>
<evidence type="ECO:0000313" key="14">
    <source>
        <dbReference type="Proteomes" id="UP001138540"/>
    </source>
</evidence>
<dbReference type="InterPro" id="IPR015377">
    <property type="entry name" value="Fumarylacetoacetase_N"/>
</dbReference>
<gene>
    <name evidence="13" type="ORF">HNP60_002875</name>
</gene>
<evidence type="ECO:0000256" key="1">
    <source>
        <dbReference type="ARBA" id="ARBA00001913"/>
    </source>
</evidence>
<evidence type="ECO:0000256" key="5">
    <source>
        <dbReference type="ARBA" id="ARBA00022723"/>
    </source>
</evidence>
<comment type="cofactor">
    <cofactor evidence="2">
        <name>Mg(2+)</name>
        <dbReference type="ChEBI" id="CHEBI:18420"/>
    </cofactor>
</comment>
<accession>A0ABR6NIH2</accession>
<evidence type="ECO:0000256" key="2">
    <source>
        <dbReference type="ARBA" id="ARBA00001946"/>
    </source>
</evidence>
<evidence type="ECO:0000256" key="8">
    <source>
        <dbReference type="ARBA" id="ARBA00022842"/>
    </source>
</evidence>
<organism evidence="13 14">
    <name type="scientific">Sphingobium lignivorans</name>
    <dbReference type="NCBI Taxonomy" id="2735886"/>
    <lineage>
        <taxon>Bacteria</taxon>
        <taxon>Pseudomonadati</taxon>
        <taxon>Pseudomonadota</taxon>
        <taxon>Alphaproteobacteria</taxon>
        <taxon>Sphingomonadales</taxon>
        <taxon>Sphingomonadaceae</taxon>
        <taxon>Sphingobium</taxon>
    </lineage>
</organism>
<keyword evidence="6 13" id="KW-0378">Hydrolase</keyword>
<feature type="domain" description="Fumarylacetoacetase N-terminal" evidence="12">
    <location>
        <begin position="30"/>
        <end position="129"/>
    </location>
</feature>
<sequence>MSIEINATHDPARRSWVESAYAPDTDFPIQNLPFGLFRTGDHVRGGVAIGDRIVDLAALLDTGLLSGAAAGAAQAAAGPDLAPLLACAPSAVSALRAELSELLREGGAADRAVMEPLLVPMASAELLLPLKPTAFTDFCTSLDHIKRMAQGAAPLAAMALPVAYNGRASSVMVSGTPVMRPSGQFAAAPGSSDIRFAPEPMLDFELEFGVWLREGNSLGQPIGMADAERALFGCCLVNDWSARGIQFFESILGPHLGKSFATTISPWIVTMEALAPFRLAARGRDAGEPDVPAYLLDPADRSHGAIDIELIAELAGQRIVRTNLKELFWTLAQMVAHQASNGAPLERGDLVATGTVSGAAEEARACLAEITFRGGDTITLPDGSSRTWLEDGDTLTLRGKAQAPGYVPIGFGDCSGTIVPAMAAVRATA</sequence>
<keyword evidence="7" id="KW-0106">Calcium</keyword>
<dbReference type="Proteomes" id="UP001138540">
    <property type="component" value="Unassembled WGS sequence"/>
</dbReference>
<dbReference type="GO" id="GO:0004334">
    <property type="term" value="F:fumarylacetoacetase activity"/>
    <property type="evidence" value="ECO:0007669"/>
    <property type="project" value="UniProtKB-EC"/>
</dbReference>
<dbReference type="SUPFAM" id="SSF56529">
    <property type="entry name" value="FAH"/>
    <property type="match status" value="1"/>
</dbReference>
<keyword evidence="9" id="KW-0828">Tyrosine catabolism</keyword>
<evidence type="ECO:0000256" key="10">
    <source>
        <dbReference type="ARBA" id="ARBA00023232"/>
    </source>
</evidence>
<evidence type="ECO:0000256" key="4">
    <source>
        <dbReference type="ARBA" id="ARBA00012094"/>
    </source>
</evidence>
<keyword evidence="8" id="KW-0460">Magnesium</keyword>
<dbReference type="InterPro" id="IPR005959">
    <property type="entry name" value="Fumarylacetoacetase"/>
</dbReference>
<comment type="pathway">
    <text evidence="3">Amino-acid degradation; L-phenylalanine degradation; acetoacetate and fumarate from L-phenylalanine: step 6/6.</text>
</comment>
<evidence type="ECO:0000256" key="6">
    <source>
        <dbReference type="ARBA" id="ARBA00022801"/>
    </source>
</evidence>
<dbReference type="EC" id="3.7.1.2" evidence="4"/>
<evidence type="ECO:0000313" key="13">
    <source>
        <dbReference type="EMBL" id="MBB5986901.1"/>
    </source>
</evidence>
<dbReference type="EMBL" id="JACHKA010000001">
    <property type="protein sequence ID" value="MBB5986901.1"/>
    <property type="molecule type" value="Genomic_DNA"/>
</dbReference>
<dbReference type="PANTHER" id="PTHR43069:SF2">
    <property type="entry name" value="FUMARYLACETOACETASE"/>
    <property type="match status" value="1"/>
</dbReference>
<keyword evidence="5" id="KW-0479">Metal-binding</keyword>